<name>A0A420YIR6_9PEZI</name>
<reference evidence="4 5" key="1">
    <citation type="submission" date="2018-08" db="EMBL/GenBank/DDBJ databases">
        <title>Draft genome of the lignicolous fungus Coniochaeta pulveracea.</title>
        <authorList>
            <person name="Borstlap C.J."/>
            <person name="De Witt R.N."/>
            <person name="Botha A."/>
            <person name="Volschenk H."/>
        </authorList>
    </citation>
    <scope>NUCLEOTIDE SEQUENCE [LARGE SCALE GENOMIC DNA]</scope>
    <source>
        <strain evidence="4 5">CAB683</strain>
    </source>
</reference>
<dbReference type="PANTHER" id="PTHR31084:SF18">
    <property type="entry name" value="GLYCOSYL HYDROLASE FAMILY 95 N-TERMINAL DOMAIN-CONTAINING PROTEIN"/>
    <property type="match status" value="1"/>
</dbReference>
<proteinExistence type="predicted"/>
<keyword evidence="5" id="KW-1185">Reference proteome</keyword>
<dbReference type="OrthoDB" id="2848340at2759"/>
<feature type="domain" description="Glycosyl hydrolase family 95 N-terminal" evidence="1">
    <location>
        <begin position="20"/>
        <end position="269"/>
    </location>
</feature>
<dbReference type="InterPro" id="IPR027414">
    <property type="entry name" value="GH95_N_dom"/>
</dbReference>
<dbReference type="GO" id="GO:0005975">
    <property type="term" value="P:carbohydrate metabolic process"/>
    <property type="evidence" value="ECO:0007669"/>
    <property type="project" value="InterPro"/>
</dbReference>
<evidence type="ECO:0000259" key="3">
    <source>
        <dbReference type="Pfam" id="PF22124"/>
    </source>
</evidence>
<dbReference type="EMBL" id="QVQW01000007">
    <property type="protein sequence ID" value="RKU47751.1"/>
    <property type="molecule type" value="Genomic_DNA"/>
</dbReference>
<feature type="domain" description="Alpha fucosidase A-like C-terminal" evidence="2">
    <location>
        <begin position="705"/>
        <end position="758"/>
    </location>
</feature>
<comment type="caution">
    <text evidence="4">The sequence shown here is derived from an EMBL/GenBank/DDBJ whole genome shotgun (WGS) entry which is preliminary data.</text>
</comment>
<evidence type="ECO:0000313" key="4">
    <source>
        <dbReference type="EMBL" id="RKU47751.1"/>
    </source>
</evidence>
<evidence type="ECO:0000313" key="5">
    <source>
        <dbReference type="Proteomes" id="UP000275385"/>
    </source>
</evidence>
<evidence type="ECO:0000259" key="2">
    <source>
        <dbReference type="Pfam" id="PF21307"/>
    </source>
</evidence>
<organism evidence="4 5">
    <name type="scientific">Coniochaeta pulveracea</name>
    <dbReference type="NCBI Taxonomy" id="177199"/>
    <lineage>
        <taxon>Eukaryota</taxon>
        <taxon>Fungi</taxon>
        <taxon>Dikarya</taxon>
        <taxon>Ascomycota</taxon>
        <taxon>Pezizomycotina</taxon>
        <taxon>Sordariomycetes</taxon>
        <taxon>Sordariomycetidae</taxon>
        <taxon>Coniochaetales</taxon>
        <taxon>Coniochaetaceae</taxon>
        <taxon>Coniochaeta</taxon>
    </lineage>
</organism>
<evidence type="ECO:0000259" key="1">
    <source>
        <dbReference type="Pfam" id="PF14498"/>
    </source>
</evidence>
<dbReference type="PIRSF" id="PIRSF007663">
    <property type="entry name" value="UCP007663"/>
    <property type="match status" value="1"/>
</dbReference>
<protein>
    <submittedName>
        <fullName evidence="4">Uncharacterized protein</fullName>
    </submittedName>
</protein>
<dbReference type="GO" id="GO:0004560">
    <property type="term" value="F:alpha-L-fucosidase activity"/>
    <property type="evidence" value="ECO:0007669"/>
    <property type="project" value="InterPro"/>
</dbReference>
<dbReference type="Pfam" id="PF14498">
    <property type="entry name" value="Glyco_hyd_65N_2"/>
    <property type="match status" value="1"/>
</dbReference>
<dbReference type="InterPro" id="IPR012341">
    <property type="entry name" value="6hp_glycosidase-like_sf"/>
</dbReference>
<dbReference type="AlphaFoldDB" id="A0A420YIR6"/>
<sequence length="795" mass="88936">MPLTEPSPFTYHPTNRHLHLHYPSPAPKWSHALPVGNGRLGAMVYGRTDKELLQLNEDSVWYGGPQDRTPRDAAAHLPQLRQLIREGRHAEAEELVRLAFFSTPHSMRHYEPLGKCEIEFAGMQGRKVEGYRRWLDLEKAMTSVVYAYGKEDGQKETVRVRRDVIASYPDQTLVMRVRASERISFVVRLNRTSELEWETNEFVDSIESRDNRIIMHATPGGKNSNPLCTVLGVSLDDEQEGGQVEAIGNCLRVTSAACTIILAAQTAYRHPDPFQATSSDVAAALQQPWETLLSRHIANYQSLFNRVTLRLHPDANHLPTDQRLTTTPDPGLIALYYSYGRYLLISSSRPGHKPIPATLQGIWNPSFTPAWGSKYTININLQMNYWPVTTGSLPECFLPVVELLERMAVRGKVTAETMYNCRGWCAHHNTDIWADTDPQDRWMPSTLWPLGGVWMMIDAMEVLKVHYDGDVHARLVLLLRGAVEFLLDYLVESKDGQYLITNPSLSPENTYIDASGAQGILCEGSVMDITLVRWAFELYLWSNRRLSNHPSPLHDKVKSTLSRLPPLIISPKTGLIQEWGLNDYDELEPGHRHVSHLLGLYPGRYISSTTPELKQAAARVLRRRAEHGGGHTGWSRAWLINLHARLEEAEEVQRHIQLLLNNSTMPNMLDDHPPFQIDGNFGGCAGIAEALVQAGWEDESERSLKITLLPAAPGGWKKGEVKGITVLGGHVVDMSWEEGQVGDAVIVRKDGSDARLVVAYAGGKPVELKPGKEIILSDGDSGSNICKGFRVSVRG</sequence>
<dbReference type="InterPro" id="IPR054363">
    <property type="entry name" value="GH95_cat"/>
</dbReference>
<feature type="domain" description="Glycosyl hydrolase family 95 catalytic" evidence="3">
    <location>
        <begin position="289"/>
        <end position="691"/>
    </location>
</feature>
<dbReference type="Pfam" id="PF22124">
    <property type="entry name" value="Glyco_hydro_95_cat"/>
    <property type="match status" value="1"/>
</dbReference>
<dbReference type="SUPFAM" id="SSF48208">
    <property type="entry name" value="Six-hairpin glycosidases"/>
    <property type="match status" value="1"/>
</dbReference>
<dbReference type="Pfam" id="PF21307">
    <property type="entry name" value="Glyco_hydro_95_C"/>
    <property type="match status" value="1"/>
</dbReference>
<dbReference type="InterPro" id="IPR008928">
    <property type="entry name" value="6-hairpin_glycosidase_sf"/>
</dbReference>
<dbReference type="InterPro" id="IPR016518">
    <property type="entry name" value="Alpha-L-fucosidase"/>
</dbReference>
<dbReference type="Gene3D" id="1.50.10.10">
    <property type="match status" value="1"/>
</dbReference>
<accession>A0A420YIR6</accession>
<dbReference type="PANTHER" id="PTHR31084">
    <property type="entry name" value="ALPHA-L-FUCOSIDASE 2"/>
    <property type="match status" value="1"/>
</dbReference>
<dbReference type="Proteomes" id="UP000275385">
    <property type="component" value="Unassembled WGS sequence"/>
</dbReference>
<gene>
    <name evidence="4" type="ORF">DL546_004339</name>
</gene>
<dbReference type="InterPro" id="IPR049053">
    <property type="entry name" value="AFCA-like_C"/>
</dbReference>